<comment type="caution">
    <text evidence="1">The sequence shown here is derived from an EMBL/GenBank/DDBJ whole genome shotgun (WGS) entry which is preliminary data.</text>
</comment>
<evidence type="ECO:0008006" key="3">
    <source>
        <dbReference type="Google" id="ProtNLM"/>
    </source>
</evidence>
<dbReference type="EMBL" id="CAKMMG010000001">
    <property type="protein sequence ID" value="CAH1194427.1"/>
    <property type="molecule type" value="Genomic_DNA"/>
</dbReference>
<evidence type="ECO:0000313" key="2">
    <source>
        <dbReference type="Proteomes" id="UP000838324"/>
    </source>
</evidence>
<gene>
    <name evidence="1" type="ORF">PAECIP111892_01648</name>
</gene>
<accession>A0ABM9BTB2</accession>
<reference evidence="1" key="1">
    <citation type="submission" date="2022-01" db="EMBL/GenBank/DDBJ databases">
        <authorList>
            <person name="Criscuolo A."/>
        </authorList>
    </citation>
    <scope>NUCLEOTIDE SEQUENCE</scope>
    <source>
        <strain evidence="1">CIP111892</strain>
    </source>
</reference>
<evidence type="ECO:0000313" key="1">
    <source>
        <dbReference type="EMBL" id="CAH1194427.1"/>
    </source>
</evidence>
<proteinExistence type="predicted"/>
<organism evidence="1 2">
    <name type="scientific">Paenibacillus auburnensis</name>
    <dbReference type="NCBI Taxonomy" id="2905649"/>
    <lineage>
        <taxon>Bacteria</taxon>
        <taxon>Bacillati</taxon>
        <taxon>Bacillota</taxon>
        <taxon>Bacilli</taxon>
        <taxon>Bacillales</taxon>
        <taxon>Paenibacillaceae</taxon>
        <taxon>Paenibacillus</taxon>
    </lineage>
</organism>
<protein>
    <recommendedName>
        <fullName evidence="3">Cyclic lactone autoinducer peptide</fullName>
    </recommendedName>
</protein>
<sequence>MVSLFINFTAFALALLADHFISLEEPENEF</sequence>
<keyword evidence="2" id="KW-1185">Reference proteome</keyword>
<name>A0ABM9BTB2_9BACL</name>
<dbReference type="Proteomes" id="UP000838324">
    <property type="component" value="Unassembled WGS sequence"/>
</dbReference>